<name>A0ACC9D0T1_9FIRM</name>
<evidence type="ECO:0000313" key="1">
    <source>
        <dbReference type="EMBL" id="PDX61743.1"/>
    </source>
</evidence>
<dbReference type="EMBL" id="NMTR01000012">
    <property type="protein sequence ID" value="PDX61743.1"/>
    <property type="molecule type" value="Genomic_DNA"/>
</dbReference>
<dbReference type="Proteomes" id="UP000220959">
    <property type="component" value="Unassembled WGS sequence"/>
</dbReference>
<keyword evidence="2" id="KW-1185">Reference proteome</keyword>
<gene>
    <name evidence="1" type="ORF">CGS49_04940</name>
</gene>
<sequence>MSFSELLKQCRKKQGISQAELASKLGVTQQAVGKWESGKSSPDPGTVARIAELLNTTADYLLGLYRPVSNVSAPEERFFGSYSESLIPVIGTVKAGYGALAFEEDYGQEYARVKDPANYFYLVVRGDSMEPRIQDGDLALVHKQDTLENGDLGVLIYGDEGEGTLKRYIQRGNCVVLQPFNPAYNELVIKGEDLNHLHVAGRVVETKAKW</sequence>
<evidence type="ECO:0000313" key="2">
    <source>
        <dbReference type="Proteomes" id="UP000220959"/>
    </source>
</evidence>
<organism evidence="1 2">
    <name type="scientific">Faecalibacterium langellae</name>
    <dbReference type="NCBI Taxonomy" id="3435293"/>
    <lineage>
        <taxon>Bacteria</taxon>
        <taxon>Bacillati</taxon>
        <taxon>Bacillota</taxon>
        <taxon>Clostridia</taxon>
        <taxon>Eubacteriales</taxon>
        <taxon>Oscillospiraceae</taxon>
        <taxon>Faecalibacterium</taxon>
    </lineage>
</organism>
<protein>
    <submittedName>
        <fullName evidence="1">Transcriptional regulator</fullName>
    </submittedName>
</protein>
<proteinExistence type="predicted"/>
<comment type="caution">
    <text evidence="1">The sequence shown here is derived from an EMBL/GenBank/DDBJ whole genome shotgun (WGS) entry which is preliminary data.</text>
</comment>
<reference evidence="1 2" key="1">
    <citation type="journal article" date="2017" name="Front. Microbiol.">
        <title>New Insights into the Diversity of the Genus Faecalibacterium.</title>
        <authorList>
            <person name="Benevides L."/>
            <person name="Burman S."/>
            <person name="Martin R."/>
            <person name="Robert V."/>
            <person name="Thomas M."/>
            <person name="Miquel S."/>
            <person name="Chain F."/>
            <person name="Sokol H."/>
            <person name="Bermudez-Humaran L.G."/>
            <person name="Morrison M."/>
            <person name="Langella P."/>
            <person name="Azevedo V.A."/>
            <person name="Chatel J.M."/>
            <person name="Soares S."/>
        </authorList>
    </citation>
    <scope>NUCLEOTIDE SEQUENCE [LARGE SCALE GENOMIC DNA]</scope>
    <source>
        <strain evidence="2">CNCM I-4541</strain>
    </source>
</reference>
<accession>A0ACC9D0T1</accession>